<keyword evidence="1" id="KW-0732">Signal</keyword>
<reference evidence="3" key="1">
    <citation type="submission" date="2016-09" db="EMBL/GenBank/DDBJ databases">
        <title>Acidihalobacter prosperus F5.</title>
        <authorList>
            <person name="Khaleque H.N."/>
            <person name="Ramsay J.P."/>
            <person name="Kaksonen A.H."/>
            <person name="Boxall N.J."/>
            <person name="Watkin E.L.J."/>
        </authorList>
    </citation>
    <scope>NUCLEOTIDE SEQUENCE [LARGE SCALE GENOMIC DNA]</scope>
    <source>
        <strain evidence="3">F5</strain>
    </source>
</reference>
<evidence type="ECO:0008006" key="4">
    <source>
        <dbReference type="Google" id="ProtNLM"/>
    </source>
</evidence>
<accession>A0A1D8ILA8</accession>
<evidence type="ECO:0000256" key="1">
    <source>
        <dbReference type="SAM" id="SignalP"/>
    </source>
</evidence>
<evidence type="ECO:0000313" key="3">
    <source>
        <dbReference type="Proteomes" id="UP000095401"/>
    </source>
</evidence>
<sequence length="302" mass="32840">MQPNEDKGIGMNTRIFPRMLLACLLVAPSLAQAAQPLILTAPPRETPAAAEQLYGPLAAELTKLVGQPVVYKYPGLYMGDWGTYSHRMQKGAFTFVFDGPQFVSWRMKYLHDVPLVSLPGHLAYVVATSNPQINALKDLIGSRVCGLDSPNLLTLSFMSRYSDPLQQPIIVAIDSGGFPAIYRAQLAGKCSTAIYRDSYFKHHLSAVQRSKLRVIYTSATPMPNQTLTASPDIPAAARARIIAALSNPEGAKPAAPIFHRFARSATHFIPADPAAFQGLYELLTPLGWVSGWVPKPDPNASP</sequence>
<protein>
    <recommendedName>
        <fullName evidence="4">Solute-binding protein family 3/N-terminal domain-containing protein</fullName>
    </recommendedName>
</protein>
<dbReference type="Proteomes" id="UP000095401">
    <property type="component" value="Chromosome"/>
</dbReference>
<feature type="chain" id="PRO_5009108301" description="Solute-binding protein family 3/N-terminal domain-containing protein" evidence="1">
    <location>
        <begin position="34"/>
        <end position="302"/>
    </location>
</feature>
<proteinExistence type="predicted"/>
<keyword evidence="3" id="KW-1185">Reference proteome</keyword>
<evidence type="ECO:0000313" key="2">
    <source>
        <dbReference type="EMBL" id="AOU97254.1"/>
    </source>
</evidence>
<gene>
    <name evidence="2" type="ORF">BI364_03905</name>
</gene>
<organism evidence="2 3">
    <name type="scientific">Acidihalobacter yilgarnensis</name>
    <dbReference type="NCBI Taxonomy" id="2819280"/>
    <lineage>
        <taxon>Bacteria</taxon>
        <taxon>Pseudomonadati</taxon>
        <taxon>Pseudomonadota</taxon>
        <taxon>Gammaproteobacteria</taxon>
        <taxon>Chromatiales</taxon>
        <taxon>Ectothiorhodospiraceae</taxon>
        <taxon>Acidihalobacter</taxon>
    </lineage>
</organism>
<dbReference type="AlphaFoldDB" id="A0A1D8ILA8"/>
<dbReference type="EMBL" id="CP017415">
    <property type="protein sequence ID" value="AOU97254.1"/>
    <property type="molecule type" value="Genomic_DNA"/>
</dbReference>
<dbReference type="KEGG" id="aprs:BI364_03905"/>
<feature type="signal peptide" evidence="1">
    <location>
        <begin position="1"/>
        <end position="33"/>
    </location>
</feature>
<name>A0A1D8ILA8_9GAMM</name>
<dbReference type="Pfam" id="PF12974">
    <property type="entry name" value="Phosphonate-bd"/>
    <property type="match status" value="1"/>
</dbReference>